<dbReference type="Pfam" id="PF01061">
    <property type="entry name" value="ABC2_membrane"/>
    <property type="match status" value="1"/>
</dbReference>
<feature type="transmembrane region" description="Helical" evidence="5">
    <location>
        <begin position="23"/>
        <end position="42"/>
    </location>
</feature>
<evidence type="ECO:0000256" key="4">
    <source>
        <dbReference type="ARBA" id="ARBA00023136"/>
    </source>
</evidence>
<dbReference type="InterPro" id="IPR013525">
    <property type="entry name" value="ABC2_TM"/>
</dbReference>
<accession>A0ABP6M165</accession>
<dbReference type="Proteomes" id="UP001500236">
    <property type="component" value="Unassembled WGS sequence"/>
</dbReference>
<dbReference type="PANTHER" id="PTHR43229:SF2">
    <property type="entry name" value="NODULATION PROTEIN J"/>
    <property type="match status" value="1"/>
</dbReference>
<evidence type="ECO:0000313" key="8">
    <source>
        <dbReference type="Proteomes" id="UP001500236"/>
    </source>
</evidence>
<protein>
    <recommendedName>
        <fullName evidence="6">ABC-2 type transporter transmembrane domain-containing protein</fullName>
    </recommendedName>
</protein>
<feature type="transmembrane region" description="Helical" evidence="5">
    <location>
        <begin position="140"/>
        <end position="160"/>
    </location>
</feature>
<dbReference type="RefSeq" id="WP_344680767.1">
    <property type="nucleotide sequence ID" value="NZ_BAAAVT010000011.1"/>
</dbReference>
<keyword evidence="3 5" id="KW-1133">Transmembrane helix</keyword>
<sequence>MLWIAVVAGFSEQVRQMRGNADWLMPLITAPLLTVVFVTIFLHADRHELMGHAVLAPALMTMWSVSLLTAGELISRERENGSLEGLLAAPAPFGLVLFGRIAAVTMISLLGFLESWTVGSLILGGPVSIAHPGAFSATKLVTYLAMTCWAGVMSSLFVLARSARIFQNSLSYPFFVLGGVLVPVSLLPAWVEIPARGVFLSWSSDLLRDAMAPDAVEHLALRLAVIAGLGLCGLGLSLILLSATLRRVRSTGRLTHA</sequence>
<comment type="caution">
    <text evidence="7">The sequence shown here is derived from an EMBL/GenBank/DDBJ whole genome shotgun (WGS) entry which is preliminary data.</text>
</comment>
<proteinExistence type="predicted"/>
<dbReference type="InterPro" id="IPR051784">
    <property type="entry name" value="Nod_factor_ABC_transporter"/>
</dbReference>
<feature type="transmembrane region" description="Helical" evidence="5">
    <location>
        <begin position="172"/>
        <end position="191"/>
    </location>
</feature>
<reference evidence="8" key="1">
    <citation type="journal article" date="2019" name="Int. J. Syst. Evol. Microbiol.">
        <title>The Global Catalogue of Microorganisms (GCM) 10K type strain sequencing project: providing services to taxonomists for standard genome sequencing and annotation.</title>
        <authorList>
            <consortium name="The Broad Institute Genomics Platform"/>
            <consortium name="The Broad Institute Genome Sequencing Center for Infectious Disease"/>
            <person name="Wu L."/>
            <person name="Ma J."/>
        </authorList>
    </citation>
    <scope>NUCLEOTIDE SEQUENCE [LARGE SCALE GENOMIC DNA]</scope>
    <source>
        <strain evidence="8">JCM 14309</strain>
    </source>
</reference>
<name>A0ABP6M165_9MICC</name>
<feature type="domain" description="ABC-2 type transporter transmembrane" evidence="6">
    <location>
        <begin position="14"/>
        <end position="211"/>
    </location>
</feature>
<dbReference type="EMBL" id="BAAAVT010000011">
    <property type="protein sequence ID" value="GAA3066678.1"/>
    <property type="molecule type" value="Genomic_DNA"/>
</dbReference>
<evidence type="ECO:0000259" key="6">
    <source>
        <dbReference type="Pfam" id="PF01061"/>
    </source>
</evidence>
<comment type="subcellular location">
    <subcellularLocation>
        <location evidence="1">Membrane</location>
        <topology evidence="1">Multi-pass membrane protein</topology>
    </subcellularLocation>
</comment>
<evidence type="ECO:0000256" key="1">
    <source>
        <dbReference type="ARBA" id="ARBA00004141"/>
    </source>
</evidence>
<evidence type="ECO:0000313" key="7">
    <source>
        <dbReference type="EMBL" id="GAA3066678.1"/>
    </source>
</evidence>
<feature type="transmembrane region" description="Helical" evidence="5">
    <location>
        <begin position="86"/>
        <end position="113"/>
    </location>
</feature>
<feature type="transmembrane region" description="Helical" evidence="5">
    <location>
        <begin position="54"/>
        <end position="74"/>
    </location>
</feature>
<organism evidence="7 8">
    <name type="scientific">Nesterenkonia aethiopica</name>
    <dbReference type="NCBI Taxonomy" id="269144"/>
    <lineage>
        <taxon>Bacteria</taxon>
        <taxon>Bacillati</taxon>
        <taxon>Actinomycetota</taxon>
        <taxon>Actinomycetes</taxon>
        <taxon>Micrococcales</taxon>
        <taxon>Micrococcaceae</taxon>
        <taxon>Nesterenkonia</taxon>
    </lineage>
</organism>
<evidence type="ECO:0000256" key="3">
    <source>
        <dbReference type="ARBA" id="ARBA00022989"/>
    </source>
</evidence>
<evidence type="ECO:0000256" key="2">
    <source>
        <dbReference type="ARBA" id="ARBA00022692"/>
    </source>
</evidence>
<keyword evidence="8" id="KW-1185">Reference proteome</keyword>
<keyword evidence="4 5" id="KW-0472">Membrane</keyword>
<feature type="transmembrane region" description="Helical" evidence="5">
    <location>
        <begin position="219"/>
        <end position="243"/>
    </location>
</feature>
<gene>
    <name evidence="7" type="ORF">GCM10010529_19420</name>
</gene>
<evidence type="ECO:0000256" key="5">
    <source>
        <dbReference type="SAM" id="Phobius"/>
    </source>
</evidence>
<dbReference type="PANTHER" id="PTHR43229">
    <property type="entry name" value="NODULATION PROTEIN J"/>
    <property type="match status" value="1"/>
</dbReference>
<keyword evidence="2 5" id="KW-0812">Transmembrane</keyword>